<dbReference type="InterPro" id="IPR002048">
    <property type="entry name" value="EF_hand_dom"/>
</dbReference>
<protein>
    <recommendedName>
        <fullName evidence="1">EF-hand domain-containing protein</fullName>
    </recommendedName>
</protein>
<feature type="domain" description="EF-hand" evidence="1">
    <location>
        <begin position="28"/>
        <end position="63"/>
    </location>
</feature>
<dbReference type="GO" id="GO:0005509">
    <property type="term" value="F:calcium ion binding"/>
    <property type="evidence" value="ECO:0007669"/>
    <property type="project" value="InterPro"/>
</dbReference>
<sequence length="158" mass="17930">MDKPSFMKEMRQLIEACNPGMSDNQRMKMDTMLISLYTLFDIDKNGILKSDEVAAALVVLCKGSMASKIKFAIQIFSSTDTEEDIKIRLSEFQTLLFFLFKLSLESGSEIMIDYPLEKLAKMTATACFQHEGIDDLTNGEVRLNQIMHWLNKQSSLGI</sequence>
<dbReference type="AlphaFoldDB" id="A0A7S3MIQ0"/>
<accession>A0A7S3MIQ0</accession>
<dbReference type="InterPro" id="IPR011992">
    <property type="entry name" value="EF-hand-dom_pair"/>
</dbReference>
<organism evidence="2">
    <name type="scientific">Favella ehrenbergii</name>
    <dbReference type="NCBI Taxonomy" id="182087"/>
    <lineage>
        <taxon>Eukaryota</taxon>
        <taxon>Sar</taxon>
        <taxon>Alveolata</taxon>
        <taxon>Ciliophora</taxon>
        <taxon>Intramacronucleata</taxon>
        <taxon>Spirotrichea</taxon>
        <taxon>Choreotrichia</taxon>
        <taxon>Tintinnida</taxon>
        <taxon>Xystonellidae</taxon>
        <taxon>Favella</taxon>
    </lineage>
</organism>
<dbReference type="Gene3D" id="1.10.238.10">
    <property type="entry name" value="EF-hand"/>
    <property type="match status" value="1"/>
</dbReference>
<reference evidence="2" key="1">
    <citation type="submission" date="2021-01" db="EMBL/GenBank/DDBJ databases">
        <authorList>
            <person name="Corre E."/>
            <person name="Pelletier E."/>
            <person name="Niang G."/>
            <person name="Scheremetjew M."/>
            <person name="Finn R."/>
            <person name="Kale V."/>
            <person name="Holt S."/>
            <person name="Cochrane G."/>
            <person name="Meng A."/>
            <person name="Brown T."/>
            <person name="Cohen L."/>
        </authorList>
    </citation>
    <scope>NUCLEOTIDE SEQUENCE</scope>
    <source>
        <strain evidence="2">Fehren 1</strain>
    </source>
</reference>
<gene>
    <name evidence="2" type="ORF">FEHR0123_LOCUS984</name>
</gene>
<dbReference type="SUPFAM" id="SSF47473">
    <property type="entry name" value="EF-hand"/>
    <property type="match status" value="1"/>
</dbReference>
<dbReference type="EMBL" id="HBIE01002828">
    <property type="protein sequence ID" value="CAE0306079.1"/>
    <property type="molecule type" value="Transcribed_RNA"/>
</dbReference>
<name>A0A7S3MIQ0_9SPIT</name>
<evidence type="ECO:0000313" key="2">
    <source>
        <dbReference type="EMBL" id="CAE0306079.1"/>
    </source>
</evidence>
<evidence type="ECO:0000259" key="1">
    <source>
        <dbReference type="PROSITE" id="PS50222"/>
    </source>
</evidence>
<proteinExistence type="predicted"/>
<dbReference type="PROSITE" id="PS50222">
    <property type="entry name" value="EF_HAND_2"/>
    <property type="match status" value="1"/>
</dbReference>